<dbReference type="OrthoDB" id="8971182at2"/>
<feature type="region of interest" description="Disordered" evidence="3">
    <location>
        <begin position="513"/>
        <end position="543"/>
    </location>
</feature>
<dbReference type="InterPro" id="IPR027417">
    <property type="entry name" value="P-loop_NTPase"/>
</dbReference>
<evidence type="ECO:0000256" key="3">
    <source>
        <dbReference type="SAM" id="MobiDB-lite"/>
    </source>
</evidence>
<organism evidence="5 6">
    <name type="scientific">Cupriavidus pauculus</name>
    <dbReference type="NCBI Taxonomy" id="82633"/>
    <lineage>
        <taxon>Bacteria</taxon>
        <taxon>Pseudomonadati</taxon>
        <taxon>Pseudomonadota</taxon>
        <taxon>Betaproteobacteria</taxon>
        <taxon>Burkholderiales</taxon>
        <taxon>Burkholderiaceae</taxon>
        <taxon>Cupriavidus</taxon>
    </lineage>
</organism>
<evidence type="ECO:0000256" key="2">
    <source>
        <dbReference type="PROSITE-ProRule" id="PRU01091"/>
    </source>
</evidence>
<dbReference type="GO" id="GO:0000160">
    <property type="term" value="P:phosphorelay signal transduction system"/>
    <property type="evidence" value="ECO:0007669"/>
    <property type="project" value="InterPro"/>
</dbReference>
<reference evidence="5 6" key="1">
    <citation type="submission" date="2019-09" db="EMBL/GenBank/DDBJ databases">
        <title>FDA dAtabase for Regulatory Grade micrObial Sequences (FDA-ARGOS): Supporting development and validation of Infectious Disease Dx tests.</title>
        <authorList>
            <person name="Sciortino C."/>
            <person name="Tallon L."/>
            <person name="Sadzewicz L."/>
            <person name="Vavikolanu K."/>
            <person name="Mehta A."/>
            <person name="Aluvathingal J."/>
            <person name="Nadendla S."/>
            <person name="Nandy P."/>
            <person name="Geyer C."/>
            <person name="Yan Y."/>
            <person name="Sichtig H."/>
        </authorList>
    </citation>
    <scope>NUCLEOTIDE SEQUENCE [LARGE SCALE GENOMIC DNA]</scope>
    <source>
        <strain evidence="5 6">FDAARGOS_664</strain>
    </source>
</reference>
<dbReference type="Gene3D" id="1.10.10.10">
    <property type="entry name" value="Winged helix-like DNA-binding domain superfamily/Winged helix DNA-binding domain"/>
    <property type="match status" value="1"/>
</dbReference>
<sequence length="543" mass="57865">MENESSIETRARPATESVAIRGVPSMNATIRPAITAPAVAMAAVADVEEIVAFGAFRLFPTQRRLERDGLCVPLSSRAMDILIALLERAGDVVDKRELMARAWRNMVVDDSNLRVHIAGLRRMLDDGDGGARYVTNVPGRGYCFVGQITRVRASHRDAPDTECAAAPRDAGTDRGAMGGIATRPAPAVEQPLPPRLARMLGRGEAVGHIAAALRVHRFMSIVGPGGIGKTTVAVAIAHDVASGCGAATSFIDLGAHTDGDALRHALQAFADALPDAPVLIVLDNCEHVLCTVASFAERLVARSRNHHVLATSREALRAEGEHVYRLPPLASPPPDAPFTAAQAQAYPAVQLFLERAEANGHPIAMTDSEAHQVAAICRRLDGVPLAIELAACRVGAFGIDGTAALLDTRFLLQWQGRRTAPPRHRTLGALLDWSHALLSGVERKVFLRLALFGDAFALETALDALCVVDGERADVVDAIDSLVAKSLLSATQMEDESVRYRLPAHTRIYAAEKAGSQGGHPRHADTHAAERVPARDLPLAEAG</sequence>
<dbReference type="Proteomes" id="UP000322822">
    <property type="component" value="Chromosome 2"/>
</dbReference>
<dbReference type="SUPFAM" id="SSF46894">
    <property type="entry name" value="C-terminal effector domain of the bipartite response regulators"/>
    <property type="match status" value="1"/>
</dbReference>
<dbReference type="SUPFAM" id="SSF52540">
    <property type="entry name" value="P-loop containing nucleoside triphosphate hydrolases"/>
    <property type="match status" value="1"/>
</dbReference>
<dbReference type="CDD" id="cd00383">
    <property type="entry name" value="trans_reg_C"/>
    <property type="match status" value="1"/>
</dbReference>
<dbReference type="Pfam" id="PF00486">
    <property type="entry name" value="Trans_reg_C"/>
    <property type="match status" value="1"/>
</dbReference>
<keyword evidence="1 2" id="KW-0238">DNA-binding</keyword>
<dbReference type="InterPro" id="IPR001867">
    <property type="entry name" value="OmpR/PhoB-type_DNA-bd"/>
</dbReference>
<dbReference type="InterPro" id="IPR016032">
    <property type="entry name" value="Sig_transdc_resp-reg_C-effctor"/>
</dbReference>
<evidence type="ECO:0000313" key="5">
    <source>
        <dbReference type="EMBL" id="QET05940.1"/>
    </source>
</evidence>
<accession>A0A5P2HFV1</accession>
<dbReference type="Pfam" id="PF25872">
    <property type="entry name" value="HTH_77"/>
    <property type="match status" value="1"/>
</dbReference>
<feature type="DNA-binding region" description="OmpR/PhoB-type" evidence="2">
    <location>
        <begin position="48"/>
        <end position="146"/>
    </location>
</feature>
<dbReference type="PANTHER" id="PTHR47691">
    <property type="entry name" value="REGULATOR-RELATED"/>
    <property type="match status" value="1"/>
</dbReference>
<dbReference type="Gene3D" id="3.40.50.300">
    <property type="entry name" value="P-loop containing nucleotide triphosphate hydrolases"/>
    <property type="match status" value="1"/>
</dbReference>
<dbReference type="InterPro" id="IPR036388">
    <property type="entry name" value="WH-like_DNA-bd_sf"/>
</dbReference>
<dbReference type="EMBL" id="CP044067">
    <property type="protein sequence ID" value="QET05940.1"/>
    <property type="molecule type" value="Genomic_DNA"/>
</dbReference>
<evidence type="ECO:0000259" key="4">
    <source>
        <dbReference type="PROSITE" id="PS51755"/>
    </source>
</evidence>
<proteinExistence type="predicted"/>
<feature type="compositionally biased region" description="Basic and acidic residues" evidence="3">
    <location>
        <begin position="522"/>
        <end position="534"/>
    </location>
</feature>
<feature type="domain" description="OmpR/PhoB-type" evidence="4">
    <location>
        <begin position="48"/>
        <end position="146"/>
    </location>
</feature>
<dbReference type="GO" id="GO:0006355">
    <property type="term" value="P:regulation of DNA-templated transcription"/>
    <property type="evidence" value="ECO:0007669"/>
    <property type="project" value="InterPro"/>
</dbReference>
<dbReference type="PROSITE" id="PS51755">
    <property type="entry name" value="OMPR_PHOB"/>
    <property type="match status" value="1"/>
</dbReference>
<dbReference type="SMART" id="SM00862">
    <property type="entry name" value="Trans_reg_C"/>
    <property type="match status" value="1"/>
</dbReference>
<dbReference type="InterPro" id="IPR058852">
    <property type="entry name" value="HTH_77"/>
</dbReference>
<dbReference type="GO" id="GO:0003677">
    <property type="term" value="F:DNA binding"/>
    <property type="evidence" value="ECO:0007669"/>
    <property type="project" value="UniProtKB-UniRule"/>
</dbReference>
<protein>
    <recommendedName>
        <fullName evidence="4">OmpR/PhoB-type domain-containing protein</fullName>
    </recommendedName>
</protein>
<evidence type="ECO:0000256" key="1">
    <source>
        <dbReference type="ARBA" id="ARBA00023125"/>
    </source>
</evidence>
<dbReference type="AlphaFoldDB" id="A0A5P2HFV1"/>
<name>A0A5P2HFV1_9BURK</name>
<dbReference type="PANTHER" id="PTHR47691:SF3">
    <property type="entry name" value="HTH-TYPE TRANSCRIPTIONAL REGULATOR RV0890C-RELATED"/>
    <property type="match status" value="1"/>
</dbReference>
<evidence type="ECO:0000313" key="6">
    <source>
        <dbReference type="Proteomes" id="UP000322822"/>
    </source>
</evidence>
<gene>
    <name evidence="5" type="ORF">FOB72_28810</name>
</gene>